<dbReference type="InterPro" id="IPR046341">
    <property type="entry name" value="SET_dom_sf"/>
</dbReference>
<accession>A0A433CVE3</accession>
<dbReference type="GO" id="GO:0005634">
    <property type="term" value="C:nucleus"/>
    <property type="evidence" value="ECO:0007669"/>
    <property type="project" value="TreeGrafter"/>
</dbReference>
<dbReference type="GO" id="GO:0032259">
    <property type="term" value="P:methylation"/>
    <property type="evidence" value="ECO:0007669"/>
    <property type="project" value="UniProtKB-KW"/>
</dbReference>
<evidence type="ECO:0000256" key="7">
    <source>
        <dbReference type="PROSITE-ProRule" id="PRU00134"/>
    </source>
</evidence>
<feature type="domain" description="SET" evidence="9">
    <location>
        <begin position="96"/>
        <end position="334"/>
    </location>
</feature>
<dbReference type="PROSITE" id="PS50865">
    <property type="entry name" value="ZF_MYND_2"/>
    <property type="match status" value="1"/>
</dbReference>
<keyword evidence="5 7" id="KW-0863">Zinc-finger</keyword>
<keyword evidence="4" id="KW-0479">Metal-binding</keyword>
<dbReference type="AlphaFoldDB" id="A0A433CVE3"/>
<organism evidence="11 12">
    <name type="scientific">Jimgerdemannia flammicorona</name>
    <dbReference type="NCBI Taxonomy" id="994334"/>
    <lineage>
        <taxon>Eukaryota</taxon>
        <taxon>Fungi</taxon>
        <taxon>Fungi incertae sedis</taxon>
        <taxon>Mucoromycota</taxon>
        <taxon>Mucoromycotina</taxon>
        <taxon>Endogonomycetes</taxon>
        <taxon>Endogonales</taxon>
        <taxon>Endogonaceae</taxon>
        <taxon>Jimgerdemannia</taxon>
    </lineage>
</organism>
<keyword evidence="6" id="KW-0862">Zinc</keyword>
<dbReference type="InterPro" id="IPR001214">
    <property type="entry name" value="SET_dom"/>
</dbReference>
<evidence type="ECO:0000259" key="10">
    <source>
        <dbReference type="PROSITE" id="PS50865"/>
    </source>
</evidence>
<evidence type="ECO:0000256" key="3">
    <source>
        <dbReference type="ARBA" id="ARBA00022691"/>
    </source>
</evidence>
<evidence type="ECO:0000256" key="4">
    <source>
        <dbReference type="ARBA" id="ARBA00022723"/>
    </source>
</evidence>
<protein>
    <recommendedName>
        <fullName evidence="13">SET domain-containing protein</fullName>
    </recommendedName>
</protein>
<comment type="caution">
    <text evidence="11">The sequence shown here is derived from an EMBL/GenBank/DDBJ whole genome shotgun (WGS) entry which is preliminary data.</text>
</comment>
<dbReference type="FunFam" id="2.170.270.10:FF:000013">
    <property type="entry name" value="Histone-lysine N-methyltransferase SMYD1 isoform 1"/>
    <property type="match status" value="1"/>
</dbReference>
<dbReference type="InterPro" id="IPR050869">
    <property type="entry name" value="H3K4_H4K5_MeTrfase"/>
</dbReference>
<dbReference type="PROSITE" id="PS01360">
    <property type="entry name" value="ZF_MYND_1"/>
    <property type="match status" value="1"/>
</dbReference>
<dbReference type="Gene3D" id="1.10.220.160">
    <property type="match status" value="1"/>
</dbReference>
<evidence type="ECO:0000313" key="12">
    <source>
        <dbReference type="Proteomes" id="UP000268093"/>
    </source>
</evidence>
<keyword evidence="2" id="KW-0808">Transferase</keyword>
<dbReference type="Pfam" id="PF00856">
    <property type="entry name" value="SET"/>
    <property type="match status" value="1"/>
</dbReference>
<feature type="compositionally biased region" description="Low complexity" evidence="8">
    <location>
        <begin position="60"/>
        <end position="71"/>
    </location>
</feature>
<evidence type="ECO:0008006" key="13">
    <source>
        <dbReference type="Google" id="ProtNLM"/>
    </source>
</evidence>
<dbReference type="Pfam" id="PF01753">
    <property type="entry name" value="zf-MYND"/>
    <property type="match status" value="1"/>
</dbReference>
<dbReference type="GO" id="GO:0008270">
    <property type="term" value="F:zinc ion binding"/>
    <property type="evidence" value="ECO:0007669"/>
    <property type="project" value="UniProtKB-KW"/>
</dbReference>
<dbReference type="InterPro" id="IPR002893">
    <property type="entry name" value="Znf_MYND"/>
</dbReference>
<proteinExistence type="predicted"/>
<evidence type="ECO:0000256" key="2">
    <source>
        <dbReference type="ARBA" id="ARBA00022679"/>
    </source>
</evidence>
<dbReference type="PROSITE" id="PS50280">
    <property type="entry name" value="SET"/>
    <property type="match status" value="1"/>
</dbReference>
<feature type="domain" description="MYND-type" evidence="10">
    <location>
        <begin position="141"/>
        <end position="180"/>
    </location>
</feature>
<dbReference type="Proteomes" id="UP000268093">
    <property type="component" value="Unassembled WGS sequence"/>
</dbReference>
<evidence type="ECO:0000256" key="5">
    <source>
        <dbReference type="ARBA" id="ARBA00022771"/>
    </source>
</evidence>
<feature type="region of interest" description="Disordered" evidence="8">
    <location>
        <begin position="1"/>
        <end position="78"/>
    </location>
</feature>
<reference evidence="11 12" key="1">
    <citation type="journal article" date="2018" name="New Phytol.">
        <title>Phylogenomics of Endogonaceae and evolution of mycorrhizas within Mucoromycota.</title>
        <authorList>
            <person name="Chang Y."/>
            <person name="Desiro A."/>
            <person name="Na H."/>
            <person name="Sandor L."/>
            <person name="Lipzen A."/>
            <person name="Clum A."/>
            <person name="Barry K."/>
            <person name="Grigoriev I.V."/>
            <person name="Martin F.M."/>
            <person name="Stajich J.E."/>
            <person name="Smith M.E."/>
            <person name="Bonito G."/>
            <person name="Spatafora J.W."/>
        </authorList>
    </citation>
    <scope>NUCLEOTIDE SEQUENCE [LARGE SCALE GENOMIC DNA]</scope>
    <source>
        <strain evidence="11 12">GMNB39</strain>
    </source>
</reference>
<evidence type="ECO:0000256" key="8">
    <source>
        <dbReference type="SAM" id="MobiDB-lite"/>
    </source>
</evidence>
<evidence type="ECO:0000256" key="1">
    <source>
        <dbReference type="ARBA" id="ARBA00022603"/>
    </source>
</evidence>
<dbReference type="SMART" id="SM00317">
    <property type="entry name" value="SET"/>
    <property type="match status" value="1"/>
</dbReference>
<name>A0A433CVE3_9FUNG</name>
<keyword evidence="1" id="KW-0489">Methyltransferase</keyword>
<dbReference type="PANTHER" id="PTHR12197">
    <property type="entry name" value="HISTONE-LYSINE N-METHYLTRANSFERASE SMYD"/>
    <property type="match status" value="1"/>
</dbReference>
<sequence length="374" mass="41612">MSHKKRNYRKRDLVEDEGETSAPVKISDDPSGSLSRLSFADEEVLVVPKQTAKPKRPKETSSAATATTAATEQSIEPASIASQQDDPIVLLKCAKKKLSVRRLPDRGRGVCAEEDISAGQTLLEEDSYAAVVDDNNLSRRCSGCFGEAKKLSRCSACKVVHYCSSVCQKRDWVTSHQEECKAFVKVGRPVPTAIRVYSEVENLENRMYRTNPTFELLIVLLISTEELHEYNSPPIASIQLQTFAQIAMVVRDCVTEAAMPSASETIDLWCRFTTNSFSILDGEMVDVGVGVYPATAMINHSCWPNCVVVFEGARILVRSIRPIKRGEEITQSYIDIAEPVSRRRADLRQRYFFLCQCELCERTSKVLSDVALAG</sequence>
<dbReference type="Gene3D" id="2.170.270.10">
    <property type="entry name" value="SET domain"/>
    <property type="match status" value="1"/>
</dbReference>
<dbReference type="Gene3D" id="6.10.140.2220">
    <property type="match status" value="1"/>
</dbReference>
<dbReference type="PANTHER" id="PTHR12197:SF251">
    <property type="entry name" value="EG:BACR7C10.4 PROTEIN"/>
    <property type="match status" value="1"/>
</dbReference>
<dbReference type="GO" id="GO:0008168">
    <property type="term" value="F:methyltransferase activity"/>
    <property type="evidence" value="ECO:0007669"/>
    <property type="project" value="UniProtKB-KW"/>
</dbReference>
<evidence type="ECO:0000313" key="11">
    <source>
        <dbReference type="EMBL" id="RUP42399.1"/>
    </source>
</evidence>
<dbReference type="SUPFAM" id="SSF82199">
    <property type="entry name" value="SET domain"/>
    <property type="match status" value="1"/>
</dbReference>
<evidence type="ECO:0000259" key="9">
    <source>
        <dbReference type="PROSITE" id="PS50280"/>
    </source>
</evidence>
<dbReference type="EMBL" id="RBNI01012825">
    <property type="protein sequence ID" value="RUP42399.1"/>
    <property type="molecule type" value="Genomic_DNA"/>
</dbReference>
<keyword evidence="12" id="KW-1185">Reference proteome</keyword>
<keyword evidence="3" id="KW-0949">S-adenosyl-L-methionine</keyword>
<gene>
    <name evidence="11" type="ORF">BC936DRAFT_138265</name>
</gene>
<evidence type="ECO:0000256" key="6">
    <source>
        <dbReference type="ARBA" id="ARBA00022833"/>
    </source>
</evidence>